<sequence length="29" mass="3420">MIYNNNNYQPMPTDYVKHMIIKIIAVVPV</sequence>
<organism evidence="1 2">
    <name type="scientific">Chitinophaga filiformis</name>
    <name type="common">Myxococcus filiformis</name>
    <name type="synonym">Flexibacter filiformis</name>
    <dbReference type="NCBI Taxonomy" id="104663"/>
    <lineage>
        <taxon>Bacteria</taxon>
        <taxon>Pseudomonadati</taxon>
        <taxon>Bacteroidota</taxon>
        <taxon>Chitinophagia</taxon>
        <taxon>Chitinophagales</taxon>
        <taxon>Chitinophagaceae</taxon>
        <taxon>Chitinophaga</taxon>
    </lineage>
</organism>
<evidence type="ECO:0000313" key="1">
    <source>
        <dbReference type="EMBL" id="SDG63701.1"/>
    </source>
</evidence>
<dbReference type="EMBL" id="FNBN01000005">
    <property type="protein sequence ID" value="SDG63701.1"/>
    <property type="molecule type" value="Genomic_DNA"/>
</dbReference>
<gene>
    <name evidence="1" type="ORF">SAMN04488121_105300</name>
</gene>
<proteinExistence type="predicted"/>
<dbReference type="Proteomes" id="UP000199045">
    <property type="component" value="Unassembled WGS sequence"/>
</dbReference>
<dbReference type="STRING" id="104663.SAMN04488121_105300"/>
<dbReference type="AlphaFoldDB" id="A0A1G7VVT9"/>
<reference evidence="1 2" key="1">
    <citation type="submission" date="2016-10" db="EMBL/GenBank/DDBJ databases">
        <authorList>
            <person name="de Groot N.N."/>
        </authorList>
    </citation>
    <scope>NUCLEOTIDE SEQUENCE [LARGE SCALE GENOMIC DNA]</scope>
    <source>
        <strain evidence="1 2">DSM 527</strain>
    </source>
</reference>
<protein>
    <submittedName>
        <fullName evidence="1">Uncharacterized protein</fullName>
    </submittedName>
</protein>
<name>A0A1G7VVT9_CHIFI</name>
<accession>A0A1G7VVT9</accession>
<evidence type="ECO:0000313" key="2">
    <source>
        <dbReference type="Proteomes" id="UP000199045"/>
    </source>
</evidence>